<feature type="transmembrane region" description="Helical" evidence="1">
    <location>
        <begin position="75"/>
        <end position="96"/>
    </location>
</feature>
<dbReference type="EMBL" id="MFJW01000053">
    <property type="protein sequence ID" value="OGG28618.1"/>
    <property type="molecule type" value="Genomic_DNA"/>
</dbReference>
<feature type="transmembrane region" description="Helical" evidence="1">
    <location>
        <begin position="108"/>
        <end position="136"/>
    </location>
</feature>
<feature type="transmembrane region" description="Helical" evidence="1">
    <location>
        <begin position="148"/>
        <end position="170"/>
    </location>
</feature>
<feature type="transmembrane region" description="Helical" evidence="1">
    <location>
        <begin position="51"/>
        <end position="69"/>
    </location>
</feature>
<dbReference type="Proteomes" id="UP000178461">
    <property type="component" value="Unassembled WGS sequence"/>
</dbReference>
<accession>A0A1F6AVG4</accession>
<feature type="transmembrane region" description="Helical" evidence="1">
    <location>
        <begin position="320"/>
        <end position="338"/>
    </location>
</feature>
<evidence type="ECO:0008006" key="4">
    <source>
        <dbReference type="Google" id="ProtNLM"/>
    </source>
</evidence>
<proteinExistence type="predicted"/>
<feature type="transmembrane region" description="Helical" evidence="1">
    <location>
        <begin position="244"/>
        <end position="273"/>
    </location>
</feature>
<name>A0A1F6AVG4_9BACT</name>
<keyword evidence="1" id="KW-0472">Membrane</keyword>
<reference evidence="2 3" key="1">
    <citation type="journal article" date="2016" name="Nat. Commun.">
        <title>Thousands of microbial genomes shed light on interconnected biogeochemical processes in an aquifer system.</title>
        <authorList>
            <person name="Anantharaman K."/>
            <person name="Brown C.T."/>
            <person name="Hug L.A."/>
            <person name="Sharon I."/>
            <person name="Castelle C.J."/>
            <person name="Probst A.J."/>
            <person name="Thomas B.C."/>
            <person name="Singh A."/>
            <person name="Wilkins M.J."/>
            <person name="Karaoz U."/>
            <person name="Brodie E.L."/>
            <person name="Williams K.H."/>
            <person name="Hubbard S.S."/>
            <person name="Banfield J.F."/>
        </authorList>
    </citation>
    <scope>NUCLEOTIDE SEQUENCE [LARGE SCALE GENOMIC DNA]</scope>
</reference>
<organism evidence="2 3">
    <name type="scientific">Candidatus Gottesmanbacteria bacterium RIFCSPLOWO2_01_FULL_46_21</name>
    <dbReference type="NCBI Taxonomy" id="1798393"/>
    <lineage>
        <taxon>Bacteria</taxon>
        <taxon>Candidatus Gottesmaniibacteriota</taxon>
    </lineage>
</organism>
<sequence>MVPFTHFVSYTQFELFRTNFYLYGLTAITIHLINTVLVYHLSSLLLKKRVLAFIAGFLFLTTSISHQGFTWIATTIGTSVSTLFFLMSLIFFSKYLNQTTSQIRHLILSMIFFFSSLLFKETSLFGFLLFPAFWFIYKRKDFIKAKMLLIVFFPLGFLYMSVRIINVYLINKGSNMEAAFVQPGLDVYIFRLFTLPLKFISQGILPQEFIINIASNLVKFSYPLLENLNPHIAQSVGADIVSNLFSVLVIAISIIFYSKTILLSLVFISLSSLPLIFVPGKAGYNSLIDGRHLYIAEIFTSILLTVLIYAVYLRLARKKLALSIVSIIVISLILFHVGKIRGDIDQQVSIGLIRKSIINNITRLYPKLPQRVIFYIESDKAYYGLAPQDYILPFQSGFGQTLLVWYNEHGEEFPACFFEDQYLYVQVSEGYRECGGRGFGYFRKKENLKKTLREHSIPFKNIFAFKYTSSTSSISSMQLDKSDFD</sequence>
<feature type="transmembrane region" description="Helical" evidence="1">
    <location>
        <begin position="293"/>
        <end position="313"/>
    </location>
</feature>
<evidence type="ECO:0000313" key="2">
    <source>
        <dbReference type="EMBL" id="OGG28618.1"/>
    </source>
</evidence>
<evidence type="ECO:0000313" key="3">
    <source>
        <dbReference type="Proteomes" id="UP000178461"/>
    </source>
</evidence>
<dbReference type="AlphaFoldDB" id="A0A1F6AVG4"/>
<comment type="caution">
    <text evidence="2">The sequence shown here is derived from an EMBL/GenBank/DDBJ whole genome shotgun (WGS) entry which is preliminary data.</text>
</comment>
<gene>
    <name evidence="2" type="ORF">A2971_02850</name>
</gene>
<protein>
    <recommendedName>
        <fullName evidence="4">Glycosyltransferase RgtA/B/C/D-like domain-containing protein</fullName>
    </recommendedName>
</protein>
<keyword evidence="1" id="KW-1133">Transmembrane helix</keyword>
<evidence type="ECO:0000256" key="1">
    <source>
        <dbReference type="SAM" id="Phobius"/>
    </source>
</evidence>
<feature type="transmembrane region" description="Helical" evidence="1">
    <location>
        <begin position="20"/>
        <end position="39"/>
    </location>
</feature>
<keyword evidence="1" id="KW-0812">Transmembrane</keyword>